<evidence type="ECO:0000256" key="2">
    <source>
        <dbReference type="ARBA" id="ARBA00023125"/>
    </source>
</evidence>
<evidence type="ECO:0000313" key="6">
    <source>
        <dbReference type="EMBL" id="APE35038.1"/>
    </source>
</evidence>
<dbReference type="SUPFAM" id="SSF46689">
    <property type="entry name" value="Homeodomain-like"/>
    <property type="match status" value="1"/>
</dbReference>
<dbReference type="OrthoDB" id="4569533at2"/>
<feature type="domain" description="HTH tetR-type" evidence="5">
    <location>
        <begin position="15"/>
        <end position="75"/>
    </location>
</feature>
<gene>
    <name evidence="6" type="ORF">BOX37_14975</name>
</gene>
<feature type="DNA-binding region" description="H-T-H motif" evidence="4">
    <location>
        <begin position="38"/>
        <end position="57"/>
    </location>
</feature>
<dbReference type="Proteomes" id="UP000183810">
    <property type="component" value="Chromosome"/>
</dbReference>
<dbReference type="InterPro" id="IPR050109">
    <property type="entry name" value="HTH-type_TetR-like_transc_reg"/>
</dbReference>
<sequence length="184" mass="19879">MTGQADWLAGGDRRALAIDRIERAALALFLDRGIDSVKTEDIAAAAGCSRATLYRYVGGKPRIVRAVMVRAAGNVVARVEAAIDPVPPSRRPVEAILAAVAALRADPVLRQWLIRHRSADTDDFLANAPELGRIATTLTSIAPDDAAASWIVRVVLSLLTWPLPDATAERRLVERFVGPVLRSR</sequence>
<dbReference type="PROSITE" id="PS50977">
    <property type="entry name" value="HTH_TETR_2"/>
    <property type="match status" value="1"/>
</dbReference>
<evidence type="ECO:0000256" key="1">
    <source>
        <dbReference type="ARBA" id="ARBA00023015"/>
    </source>
</evidence>
<keyword evidence="2 4" id="KW-0238">DNA-binding</keyword>
<dbReference type="GO" id="GO:0000976">
    <property type="term" value="F:transcription cis-regulatory region binding"/>
    <property type="evidence" value="ECO:0007669"/>
    <property type="project" value="TreeGrafter"/>
</dbReference>
<evidence type="ECO:0000259" key="5">
    <source>
        <dbReference type="PROSITE" id="PS50977"/>
    </source>
</evidence>
<dbReference type="RefSeq" id="WP_071928223.1">
    <property type="nucleotide sequence ID" value="NZ_CP018082.1"/>
</dbReference>
<keyword evidence="3" id="KW-0804">Transcription</keyword>
<dbReference type="PANTHER" id="PTHR30055">
    <property type="entry name" value="HTH-TYPE TRANSCRIPTIONAL REGULATOR RUTR"/>
    <property type="match status" value="1"/>
</dbReference>
<dbReference type="AlphaFoldDB" id="A0A1J0VSM5"/>
<protein>
    <submittedName>
        <fullName evidence="6">TetR family transcriptional regulator</fullName>
    </submittedName>
</protein>
<keyword evidence="7" id="KW-1185">Reference proteome</keyword>
<proteinExistence type="predicted"/>
<dbReference type="InterPro" id="IPR009057">
    <property type="entry name" value="Homeodomain-like_sf"/>
</dbReference>
<accession>A0A1J0VSM5</accession>
<organism evidence="6 7">
    <name type="scientific">Nocardia mangyaensis</name>
    <dbReference type="NCBI Taxonomy" id="2213200"/>
    <lineage>
        <taxon>Bacteria</taxon>
        <taxon>Bacillati</taxon>
        <taxon>Actinomycetota</taxon>
        <taxon>Actinomycetes</taxon>
        <taxon>Mycobacteriales</taxon>
        <taxon>Nocardiaceae</taxon>
        <taxon>Nocardia</taxon>
    </lineage>
</organism>
<dbReference type="PRINTS" id="PR00455">
    <property type="entry name" value="HTHTETR"/>
</dbReference>
<evidence type="ECO:0000313" key="7">
    <source>
        <dbReference type="Proteomes" id="UP000183810"/>
    </source>
</evidence>
<dbReference type="PANTHER" id="PTHR30055:SF238">
    <property type="entry name" value="MYCOFACTOCIN BIOSYNTHESIS TRANSCRIPTIONAL REGULATOR MFTR-RELATED"/>
    <property type="match status" value="1"/>
</dbReference>
<dbReference type="EMBL" id="CP018082">
    <property type="protein sequence ID" value="APE35038.1"/>
    <property type="molecule type" value="Genomic_DNA"/>
</dbReference>
<evidence type="ECO:0000256" key="4">
    <source>
        <dbReference type="PROSITE-ProRule" id="PRU00335"/>
    </source>
</evidence>
<dbReference type="KEGG" id="nsl:BOX37_14975"/>
<dbReference type="GO" id="GO:0003700">
    <property type="term" value="F:DNA-binding transcription factor activity"/>
    <property type="evidence" value="ECO:0007669"/>
    <property type="project" value="TreeGrafter"/>
</dbReference>
<name>A0A1J0VSM5_9NOCA</name>
<reference evidence="6" key="1">
    <citation type="submission" date="2016-11" db="EMBL/GenBank/DDBJ databases">
        <authorList>
            <person name="Jaros S."/>
            <person name="Januszkiewicz K."/>
            <person name="Wedrychowicz H."/>
        </authorList>
    </citation>
    <scope>NUCLEOTIDE SEQUENCE [LARGE SCALE GENOMIC DNA]</scope>
    <source>
        <strain evidence="6">Y48</strain>
    </source>
</reference>
<dbReference type="Gene3D" id="1.10.357.10">
    <property type="entry name" value="Tetracycline Repressor, domain 2"/>
    <property type="match status" value="1"/>
</dbReference>
<keyword evidence="1" id="KW-0805">Transcription regulation</keyword>
<dbReference type="InterPro" id="IPR001647">
    <property type="entry name" value="HTH_TetR"/>
</dbReference>
<evidence type="ECO:0000256" key="3">
    <source>
        <dbReference type="ARBA" id="ARBA00023163"/>
    </source>
</evidence>
<dbReference type="Pfam" id="PF00440">
    <property type="entry name" value="TetR_N"/>
    <property type="match status" value="1"/>
</dbReference>